<name>A0A5J4UES3_9EUKA</name>
<gene>
    <name evidence="2" type="ORF">EZS28_035850</name>
</gene>
<comment type="caution">
    <text evidence="2">The sequence shown here is derived from an EMBL/GenBank/DDBJ whole genome shotgun (WGS) entry which is preliminary data.</text>
</comment>
<feature type="transmembrane region" description="Helical" evidence="1">
    <location>
        <begin position="51"/>
        <end position="71"/>
    </location>
</feature>
<sequence>MQETTFRPDEAAQFGQSPAADVATTIPHLILDLESDNTNAYVPALRQLLEIILDSILIIFILLILNFIFTFL</sequence>
<proteinExistence type="predicted"/>
<keyword evidence="1" id="KW-1133">Transmembrane helix</keyword>
<evidence type="ECO:0000313" key="2">
    <source>
        <dbReference type="EMBL" id="KAA6368623.1"/>
    </source>
</evidence>
<evidence type="ECO:0000313" key="3">
    <source>
        <dbReference type="Proteomes" id="UP000324800"/>
    </source>
</evidence>
<keyword evidence="1" id="KW-0472">Membrane</keyword>
<dbReference type="EMBL" id="SNRW01017171">
    <property type="protein sequence ID" value="KAA6368623.1"/>
    <property type="molecule type" value="Genomic_DNA"/>
</dbReference>
<evidence type="ECO:0000256" key="1">
    <source>
        <dbReference type="SAM" id="Phobius"/>
    </source>
</evidence>
<organism evidence="2 3">
    <name type="scientific">Streblomastix strix</name>
    <dbReference type="NCBI Taxonomy" id="222440"/>
    <lineage>
        <taxon>Eukaryota</taxon>
        <taxon>Metamonada</taxon>
        <taxon>Preaxostyla</taxon>
        <taxon>Oxymonadida</taxon>
        <taxon>Streblomastigidae</taxon>
        <taxon>Streblomastix</taxon>
    </lineage>
</organism>
<protein>
    <submittedName>
        <fullName evidence="2">Uncharacterized protein</fullName>
    </submittedName>
</protein>
<dbReference type="Proteomes" id="UP000324800">
    <property type="component" value="Unassembled WGS sequence"/>
</dbReference>
<keyword evidence="1" id="KW-0812">Transmembrane</keyword>
<dbReference type="AlphaFoldDB" id="A0A5J4UES3"/>
<accession>A0A5J4UES3</accession>
<reference evidence="2 3" key="1">
    <citation type="submission" date="2019-03" db="EMBL/GenBank/DDBJ databases">
        <title>Single cell metagenomics reveals metabolic interactions within the superorganism composed of flagellate Streblomastix strix and complex community of Bacteroidetes bacteria on its surface.</title>
        <authorList>
            <person name="Treitli S.C."/>
            <person name="Kolisko M."/>
            <person name="Husnik F."/>
            <person name="Keeling P."/>
            <person name="Hampl V."/>
        </authorList>
    </citation>
    <scope>NUCLEOTIDE SEQUENCE [LARGE SCALE GENOMIC DNA]</scope>
    <source>
        <strain evidence="2">ST1C</strain>
    </source>
</reference>